<evidence type="ECO:0000256" key="10">
    <source>
        <dbReference type="ARBA" id="ARBA00022963"/>
    </source>
</evidence>
<keyword evidence="6" id="KW-1003">Cell membrane</keyword>
<dbReference type="InterPro" id="IPR000073">
    <property type="entry name" value="AB_hydrolase_1"/>
</dbReference>
<keyword evidence="12" id="KW-1133">Transmembrane helix</keyword>
<dbReference type="InterPro" id="IPR050960">
    <property type="entry name" value="AB_hydrolase_4_sf"/>
</dbReference>
<evidence type="ECO:0000259" key="27">
    <source>
        <dbReference type="Pfam" id="PF00561"/>
    </source>
</evidence>
<gene>
    <name evidence="28" type="ORF">P4O66_003868</name>
</gene>
<comment type="subcellular location">
    <subcellularLocation>
        <location evidence="2">Cell membrane</location>
        <topology evidence="2">Single-pass type II membrane protein</topology>
    </subcellularLocation>
</comment>
<comment type="catalytic activity">
    <reaction evidence="18">
        <text>2-(5Z,8Z,11Z,14Z-eicosatetraenoyl)-glycerol + H2O = glycerol + (5Z,8Z,11Z,14Z)-eicosatetraenoate + H(+)</text>
        <dbReference type="Rhea" id="RHEA:26132"/>
        <dbReference type="ChEBI" id="CHEBI:15377"/>
        <dbReference type="ChEBI" id="CHEBI:15378"/>
        <dbReference type="ChEBI" id="CHEBI:17754"/>
        <dbReference type="ChEBI" id="CHEBI:32395"/>
        <dbReference type="ChEBI" id="CHEBI:52392"/>
    </reaction>
    <physiologicalReaction direction="left-to-right" evidence="18">
        <dbReference type="Rhea" id="RHEA:26133"/>
    </physiologicalReaction>
</comment>
<evidence type="ECO:0000256" key="1">
    <source>
        <dbReference type="ARBA" id="ARBA00001613"/>
    </source>
</evidence>
<feature type="domain" description="AB hydrolase-1" evidence="27">
    <location>
        <begin position="245"/>
        <end position="466"/>
    </location>
</feature>
<evidence type="ECO:0000256" key="11">
    <source>
        <dbReference type="ARBA" id="ARBA00022968"/>
    </source>
</evidence>
<evidence type="ECO:0000256" key="26">
    <source>
        <dbReference type="ARBA" id="ARBA00076966"/>
    </source>
</evidence>
<dbReference type="GO" id="GO:0048240">
    <property type="term" value="P:sperm capacitation"/>
    <property type="evidence" value="ECO:0007669"/>
    <property type="project" value="TreeGrafter"/>
</dbReference>
<accession>A0AAD9E4C5</accession>
<evidence type="ECO:0000256" key="20">
    <source>
        <dbReference type="ARBA" id="ARBA00050565"/>
    </source>
</evidence>
<evidence type="ECO:0000256" key="17">
    <source>
        <dbReference type="ARBA" id="ARBA00033629"/>
    </source>
</evidence>
<evidence type="ECO:0000256" key="18">
    <source>
        <dbReference type="ARBA" id="ARBA00047476"/>
    </source>
</evidence>
<dbReference type="GO" id="GO:0047372">
    <property type="term" value="F:monoacylglycerol lipase activity"/>
    <property type="evidence" value="ECO:0007669"/>
    <property type="project" value="UniProtKB-EC"/>
</dbReference>
<evidence type="ECO:0000256" key="12">
    <source>
        <dbReference type="ARBA" id="ARBA00022989"/>
    </source>
</evidence>
<reference evidence="28" key="1">
    <citation type="submission" date="2023-03" db="EMBL/GenBank/DDBJ databases">
        <title>Electrophorus voltai genome.</title>
        <authorList>
            <person name="Bian C."/>
        </authorList>
    </citation>
    <scope>NUCLEOTIDE SEQUENCE</scope>
    <source>
        <strain evidence="28">CB-2022</strain>
        <tissue evidence="28">Muscle</tissue>
    </source>
</reference>
<keyword evidence="11" id="KW-0735">Signal-anchor</keyword>
<evidence type="ECO:0000256" key="22">
    <source>
        <dbReference type="ARBA" id="ARBA00060066"/>
    </source>
</evidence>
<evidence type="ECO:0000256" key="8">
    <source>
        <dbReference type="ARBA" id="ARBA00022692"/>
    </source>
</evidence>
<sequence length="538" mass="59940">MTGSGQNSTPVRPIGRAGNVALKASAQSTYHLLTLVPAFTEAHCAVGTSHNGTEKSFKNIQKNIETINTNLRWSDPGYCFKGEAPAKNTISVRRVSLHWRLYRQGTLSTMSAHVETDAQTISTDMPAMFDGMKLAAVAAVLYVVVRCLNLKSPTAAPEIICRDTPLNHYLIKSCSILTEEYIPPLLWGKSGHFQTALYGKIGRVSSPHPCGMRMFLPMQDGATATFDLFEPLGGHVIGDDITMAICPGIANHSEKHYIRTFVDHSQKQGYRCAVLNHLGALPNIELTSPRMFTYGCTWEFSAMMGYIRRTFPQTQLIVVGFSLGGNLVCKFLGENPANQDKVLCCVSVCQGYSALRAQATFLKWDKCRRLYNFFLADNMKKLILSHRGSLFGMRTSKMEITDLSRLYTATSLMQIDDIMRKFHGHDSLKEYYEKESCVNYIHNVNVPLLLVNSSDDPLVHESLLTIPRTLAVTGVVSDTFALTLTHLASPIEKKENVIFVLTLHGGHLGFFEGAVLFPQPLTWMDKNFYKMSKKLTVF</sequence>
<dbReference type="Proteomes" id="UP001239994">
    <property type="component" value="Unassembled WGS sequence"/>
</dbReference>
<keyword evidence="9" id="KW-0378">Hydrolase</keyword>
<evidence type="ECO:0000256" key="23">
    <source>
        <dbReference type="ARBA" id="ARBA00067090"/>
    </source>
</evidence>
<evidence type="ECO:0000256" key="3">
    <source>
        <dbReference type="ARBA" id="ARBA00010884"/>
    </source>
</evidence>
<dbReference type="EC" id="3.1.1.79" evidence="4"/>
<dbReference type="InterPro" id="IPR029058">
    <property type="entry name" value="AB_hydrolase_fold"/>
</dbReference>
<dbReference type="GO" id="GO:0036126">
    <property type="term" value="C:sperm flagellum"/>
    <property type="evidence" value="ECO:0007669"/>
    <property type="project" value="TreeGrafter"/>
</dbReference>
<evidence type="ECO:0000256" key="9">
    <source>
        <dbReference type="ARBA" id="ARBA00022801"/>
    </source>
</evidence>
<dbReference type="Pfam" id="PF00561">
    <property type="entry name" value="Abhydrolase_1"/>
    <property type="match status" value="1"/>
</dbReference>
<dbReference type="PANTHER" id="PTHR10794">
    <property type="entry name" value="ABHYDROLASE DOMAIN-CONTAINING PROTEIN"/>
    <property type="match status" value="1"/>
</dbReference>
<keyword evidence="15" id="KW-0325">Glycoprotein</keyword>
<dbReference type="SUPFAM" id="SSF53474">
    <property type="entry name" value="alpha/beta-Hydrolases"/>
    <property type="match status" value="1"/>
</dbReference>
<dbReference type="PANTHER" id="PTHR10794:SF79">
    <property type="entry name" value="MONOACYLGLYCEROL LIPASE ABHD2"/>
    <property type="match status" value="1"/>
</dbReference>
<proteinExistence type="inferred from homology"/>
<comment type="similarity">
    <text evidence="3">Belongs to the AB hydrolase superfamily. AB hydrolase 4 family.</text>
</comment>
<dbReference type="GO" id="GO:0051793">
    <property type="term" value="P:medium-chain fatty acid catabolic process"/>
    <property type="evidence" value="ECO:0007669"/>
    <property type="project" value="TreeGrafter"/>
</dbReference>
<comment type="caution">
    <text evidence="28">The sequence shown here is derived from an EMBL/GenBank/DDBJ whole genome shotgun (WGS) entry which is preliminary data.</text>
</comment>
<dbReference type="GO" id="GO:0051792">
    <property type="term" value="P:medium-chain fatty acid biosynthetic process"/>
    <property type="evidence" value="ECO:0007669"/>
    <property type="project" value="TreeGrafter"/>
</dbReference>
<comment type="catalytic activity">
    <reaction evidence="1">
        <text>Hydrolyzes glycerol monoesters of long-chain fatty acids.</text>
        <dbReference type="EC" id="3.1.1.23"/>
    </reaction>
</comment>
<dbReference type="GO" id="GO:0008126">
    <property type="term" value="F:acetylesterase activity"/>
    <property type="evidence" value="ECO:0007669"/>
    <property type="project" value="UniProtKB-EC"/>
</dbReference>
<evidence type="ECO:0000256" key="19">
    <source>
        <dbReference type="ARBA" id="ARBA00050185"/>
    </source>
</evidence>
<evidence type="ECO:0000313" key="28">
    <source>
        <dbReference type="EMBL" id="KAK1803928.1"/>
    </source>
</evidence>
<organism evidence="28 29">
    <name type="scientific">Electrophorus voltai</name>
    <dbReference type="NCBI Taxonomy" id="2609070"/>
    <lineage>
        <taxon>Eukaryota</taxon>
        <taxon>Metazoa</taxon>
        <taxon>Chordata</taxon>
        <taxon>Craniata</taxon>
        <taxon>Vertebrata</taxon>
        <taxon>Euteleostomi</taxon>
        <taxon>Actinopterygii</taxon>
        <taxon>Neopterygii</taxon>
        <taxon>Teleostei</taxon>
        <taxon>Ostariophysi</taxon>
        <taxon>Gymnotiformes</taxon>
        <taxon>Gymnotoidei</taxon>
        <taxon>Gymnotidae</taxon>
        <taxon>Electrophorus</taxon>
    </lineage>
</organism>
<evidence type="ECO:0000256" key="24">
    <source>
        <dbReference type="ARBA" id="ARBA00071478"/>
    </source>
</evidence>
<dbReference type="FunFam" id="3.40.50.1820:FF:000053">
    <property type="entry name" value="Abhydrolase domain containing 2"/>
    <property type="match status" value="1"/>
</dbReference>
<comment type="catalytic activity">
    <reaction evidence="20">
        <text>a triacylglycerol + H2O = a diacylglycerol + a fatty acid + H(+)</text>
        <dbReference type="Rhea" id="RHEA:12044"/>
        <dbReference type="ChEBI" id="CHEBI:15377"/>
        <dbReference type="ChEBI" id="CHEBI:15378"/>
        <dbReference type="ChEBI" id="CHEBI:17855"/>
        <dbReference type="ChEBI" id="CHEBI:18035"/>
        <dbReference type="ChEBI" id="CHEBI:28868"/>
        <dbReference type="EC" id="3.1.1.79"/>
    </reaction>
    <physiologicalReaction direction="left-to-right" evidence="20">
        <dbReference type="Rhea" id="RHEA:12045"/>
    </physiologicalReaction>
</comment>
<keyword evidence="13" id="KW-0443">Lipid metabolism</keyword>
<comment type="catalytic activity">
    <reaction evidence="21">
        <text>an acetyl ester + H2O = an aliphatic alcohol + acetate + H(+)</text>
        <dbReference type="Rhea" id="RHEA:12957"/>
        <dbReference type="ChEBI" id="CHEBI:2571"/>
        <dbReference type="ChEBI" id="CHEBI:15377"/>
        <dbReference type="ChEBI" id="CHEBI:15378"/>
        <dbReference type="ChEBI" id="CHEBI:30089"/>
        <dbReference type="ChEBI" id="CHEBI:47622"/>
        <dbReference type="EC" id="3.1.1.6"/>
    </reaction>
    <physiologicalReaction direction="left-to-right" evidence="21">
        <dbReference type="Rhea" id="RHEA:12958"/>
    </physiologicalReaction>
</comment>
<evidence type="ECO:0000256" key="14">
    <source>
        <dbReference type="ARBA" id="ARBA00023136"/>
    </source>
</evidence>
<evidence type="ECO:0000256" key="21">
    <source>
        <dbReference type="ARBA" id="ARBA00051791"/>
    </source>
</evidence>
<evidence type="ECO:0000256" key="2">
    <source>
        <dbReference type="ARBA" id="ARBA00004401"/>
    </source>
</evidence>
<evidence type="ECO:0000256" key="4">
    <source>
        <dbReference type="ARBA" id="ARBA00013088"/>
    </source>
</evidence>
<keyword evidence="29" id="KW-1185">Reference proteome</keyword>
<keyword evidence="10" id="KW-0442">Lipid degradation</keyword>
<dbReference type="GO" id="GO:0043401">
    <property type="term" value="P:steroid hormone receptor signaling pathway"/>
    <property type="evidence" value="ECO:0007669"/>
    <property type="project" value="TreeGrafter"/>
</dbReference>
<comment type="function">
    <text evidence="22">Progesterone-dependent acylglycerol lipase that catalyzes hydrolysis of endocannabinoid arachidonoylglycerol (AG) from cell membrane. Acts as a progesterone receptor: progesterone-binding activates the acylglycerol lipase activity, mediating degradation of 1-arachidonoylglycerol (1AG) and 2-arachidonoylglycerol (2AG) to glycerol and arachidonic acid (AA). Also displays an ester hydrolase activity against acetyl ester, butanoate ester and hexadecanoate ester. Plays a key role in sperm capacitation in response to progesterone by mediating degradation of 2AG, an inhibitor of the sperm calcium channel CatSper, leading to calcium influx via CatSper and sperm activation. May also play a role in smooth muscle cells migration.</text>
</comment>
<keyword evidence="14" id="KW-0472">Membrane</keyword>
<evidence type="ECO:0000256" key="13">
    <source>
        <dbReference type="ARBA" id="ARBA00023098"/>
    </source>
</evidence>
<evidence type="ECO:0000256" key="15">
    <source>
        <dbReference type="ARBA" id="ARBA00023180"/>
    </source>
</evidence>
<dbReference type="EC" id="3.1.1.23" evidence="5"/>
<keyword evidence="7" id="KW-0719">Serine esterase</keyword>
<dbReference type="EC" id="3.1.1.6" evidence="23"/>
<evidence type="ECO:0000256" key="16">
    <source>
        <dbReference type="ARBA" id="ARBA00031485"/>
    </source>
</evidence>
<keyword evidence="8" id="KW-0812">Transmembrane</keyword>
<evidence type="ECO:0000256" key="5">
    <source>
        <dbReference type="ARBA" id="ARBA00013254"/>
    </source>
</evidence>
<name>A0AAD9E4C5_9TELE</name>
<comment type="catalytic activity">
    <reaction evidence="19">
        <text>hexadecanoate ester + H2O = an aliphatic alcohol + hexadecanoate + H(+)</text>
        <dbReference type="Rhea" id="RHEA:47392"/>
        <dbReference type="ChEBI" id="CHEBI:2571"/>
        <dbReference type="ChEBI" id="CHEBI:7896"/>
        <dbReference type="ChEBI" id="CHEBI:15377"/>
        <dbReference type="ChEBI" id="CHEBI:15378"/>
        <dbReference type="ChEBI" id="CHEBI:25835"/>
    </reaction>
    <physiologicalReaction direction="left-to-right" evidence="19">
        <dbReference type="Rhea" id="RHEA:47393"/>
    </physiologicalReaction>
</comment>
<protein>
    <recommendedName>
        <fullName evidence="24">Monoacylglycerol lipase ABHD2</fullName>
        <ecNumber evidence="5">3.1.1.23</ecNumber>
        <ecNumber evidence="23">3.1.1.6</ecNumber>
        <ecNumber evidence="4">3.1.1.79</ecNumber>
    </recommendedName>
    <alternativeName>
        <fullName evidence="26">2-arachidonoylglycerol hydrolase</fullName>
    </alternativeName>
    <alternativeName>
        <fullName evidence="25">Acetylesterase</fullName>
    </alternativeName>
    <alternativeName>
        <fullName evidence="16">Triacylglycerol lipase</fullName>
    </alternativeName>
</protein>
<evidence type="ECO:0000256" key="25">
    <source>
        <dbReference type="ARBA" id="ARBA00075295"/>
    </source>
</evidence>
<dbReference type="AlphaFoldDB" id="A0AAD9E4C5"/>
<evidence type="ECO:0000256" key="6">
    <source>
        <dbReference type="ARBA" id="ARBA00022475"/>
    </source>
</evidence>
<dbReference type="GO" id="GO:0046464">
    <property type="term" value="P:acylglycerol catabolic process"/>
    <property type="evidence" value="ECO:0007669"/>
    <property type="project" value="TreeGrafter"/>
</dbReference>
<dbReference type="GO" id="GO:0097524">
    <property type="term" value="C:sperm plasma membrane"/>
    <property type="evidence" value="ECO:0007669"/>
    <property type="project" value="TreeGrafter"/>
</dbReference>
<evidence type="ECO:0000313" key="29">
    <source>
        <dbReference type="Proteomes" id="UP001239994"/>
    </source>
</evidence>
<comment type="catalytic activity">
    <reaction evidence="17">
        <text>a butanoate ester + H2O = an aliphatic alcohol + butanoate + H(+)</text>
        <dbReference type="Rhea" id="RHEA:47348"/>
        <dbReference type="ChEBI" id="CHEBI:2571"/>
        <dbReference type="ChEBI" id="CHEBI:15377"/>
        <dbReference type="ChEBI" id="CHEBI:15378"/>
        <dbReference type="ChEBI" id="CHEBI:17968"/>
        <dbReference type="ChEBI" id="CHEBI:50477"/>
    </reaction>
    <physiologicalReaction direction="left-to-right" evidence="17">
        <dbReference type="Rhea" id="RHEA:47349"/>
    </physiologicalReaction>
</comment>
<dbReference type="Gene3D" id="3.40.50.1820">
    <property type="entry name" value="alpha/beta hydrolase"/>
    <property type="match status" value="1"/>
</dbReference>
<dbReference type="EMBL" id="JAROKS010000004">
    <property type="protein sequence ID" value="KAK1803928.1"/>
    <property type="molecule type" value="Genomic_DNA"/>
</dbReference>
<evidence type="ECO:0000256" key="7">
    <source>
        <dbReference type="ARBA" id="ARBA00022487"/>
    </source>
</evidence>